<organism evidence="1 2">
    <name type="scientific">Hymenolepis diminuta</name>
    <name type="common">Rat tapeworm</name>
    <dbReference type="NCBI Taxonomy" id="6216"/>
    <lineage>
        <taxon>Eukaryota</taxon>
        <taxon>Metazoa</taxon>
        <taxon>Spiralia</taxon>
        <taxon>Lophotrochozoa</taxon>
        <taxon>Platyhelminthes</taxon>
        <taxon>Cestoda</taxon>
        <taxon>Eucestoda</taxon>
        <taxon>Cyclophyllidea</taxon>
        <taxon>Hymenolepididae</taxon>
        <taxon>Hymenolepis</taxon>
    </lineage>
</organism>
<sequence length="147" mass="16376">SGLSLIIQTALPRGTVYESESSLNNEDINLSMAHAAALAVQLVNLNINPKTGSIYPNSGLFEPLRKLTELHVPTLPNITFFYKTEAEHEWRGIFDLFYFTIKPNATIINGPDISGARFADVFQLIAILRHPLILPQERGKMQWLGDG</sequence>
<name>A0A564YHE2_HYMDI</name>
<evidence type="ECO:0000313" key="1">
    <source>
        <dbReference type="EMBL" id="VUZ46712.1"/>
    </source>
</evidence>
<dbReference type="EMBL" id="CABIJS010000222">
    <property type="protein sequence ID" value="VUZ46712.1"/>
    <property type="molecule type" value="Genomic_DNA"/>
</dbReference>
<protein>
    <submittedName>
        <fullName evidence="1">Uncharacterized protein</fullName>
    </submittedName>
</protein>
<accession>A0A564YHE2</accession>
<reference evidence="1 2" key="1">
    <citation type="submission" date="2019-07" db="EMBL/GenBank/DDBJ databases">
        <authorList>
            <person name="Jastrzebski P J."/>
            <person name="Paukszto L."/>
            <person name="Jastrzebski P J."/>
        </authorList>
    </citation>
    <scope>NUCLEOTIDE SEQUENCE [LARGE SCALE GENOMIC DNA]</scope>
    <source>
        <strain evidence="1 2">WMS-il1</strain>
    </source>
</reference>
<feature type="non-terminal residue" evidence="1">
    <location>
        <position position="147"/>
    </location>
</feature>
<gene>
    <name evidence="1" type="ORF">WMSIL1_LOCUS6606</name>
</gene>
<dbReference type="Proteomes" id="UP000321570">
    <property type="component" value="Unassembled WGS sequence"/>
</dbReference>
<keyword evidence="2" id="KW-1185">Reference proteome</keyword>
<feature type="non-terminal residue" evidence="1">
    <location>
        <position position="1"/>
    </location>
</feature>
<proteinExistence type="predicted"/>
<evidence type="ECO:0000313" key="2">
    <source>
        <dbReference type="Proteomes" id="UP000321570"/>
    </source>
</evidence>
<dbReference type="AlphaFoldDB" id="A0A564YHE2"/>